<evidence type="ECO:0000256" key="1">
    <source>
        <dbReference type="ARBA" id="ARBA00004328"/>
    </source>
</evidence>
<feature type="compositionally biased region" description="Polar residues" evidence="8">
    <location>
        <begin position="258"/>
        <end position="273"/>
    </location>
</feature>
<feature type="region of interest" description="Disordered" evidence="8">
    <location>
        <begin position="254"/>
        <end position="273"/>
    </location>
</feature>
<dbReference type="GeneID" id="40101843"/>
<reference evidence="9 10" key="1">
    <citation type="journal article" date="2014" name="Antimicrob. Agents Chemother.">
        <title>Characterization of a P1-Like Bacteriophage Carrying an SHV-2 Extended-Spectrum ?-Lactamase from an Escherichia coli Strain.</title>
        <authorList>
            <person name="Billard-Pomares T."/>
            <person name="Fouteau S."/>
            <person name="Jacquet M.E."/>
            <person name="Roche D."/>
            <person name="Barbe V."/>
            <person name="Castellanos M."/>
            <person name="Bouet J.Y."/>
            <person name="Cruveiller S."/>
            <person name="Medigue C."/>
            <person name="Blanco J."/>
            <person name="Clermont O."/>
            <person name="Denamur E."/>
            <person name="Branger C."/>
        </authorList>
    </citation>
    <scope>NUCLEOTIDE SEQUENCE [LARGE SCALE GENOMIC DNA]</scope>
</reference>
<evidence type="ECO:0000313" key="9">
    <source>
        <dbReference type="EMBL" id="CDN90784.1"/>
    </source>
</evidence>
<dbReference type="EMBL" id="FO818745">
    <property type="protein sequence ID" value="CDN90784.1"/>
    <property type="molecule type" value="Genomic_DNA"/>
</dbReference>
<accession>A0A077SK37</accession>
<gene>
    <name evidence="9" type="primary">S</name>
    <name evidence="9" type="ORF">EC725RCS47_p0041</name>
</gene>
<evidence type="ECO:0000256" key="4">
    <source>
        <dbReference type="ARBA" id="ARBA00022732"/>
    </source>
</evidence>
<dbReference type="InterPro" id="IPR005068">
    <property type="entry name" value="Phage_lambda_Stf-r2"/>
</dbReference>
<comment type="subcellular location">
    <subcellularLocation>
        <location evidence="1">Virion</location>
    </subcellularLocation>
</comment>
<name>A0A077SK37_9CAUD</name>
<evidence type="ECO:0000256" key="5">
    <source>
        <dbReference type="ARBA" id="ARBA00022804"/>
    </source>
</evidence>
<dbReference type="InterPro" id="IPR051934">
    <property type="entry name" value="Phage_Tail_Fiber_Structural"/>
</dbReference>
<evidence type="ECO:0000256" key="3">
    <source>
        <dbReference type="ARBA" id="ARBA00022672"/>
    </source>
</evidence>
<evidence type="ECO:0000256" key="7">
    <source>
        <dbReference type="ARBA" id="ARBA00023296"/>
    </source>
</evidence>
<dbReference type="GO" id="GO:0098024">
    <property type="term" value="C:virus tail, fiber"/>
    <property type="evidence" value="ECO:0007669"/>
    <property type="project" value="UniProtKB-KW"/>
</dbReference>
<keyword evidence="4" id="KW-1227">Viral tail protein</keyword>
<keyword evidence="6" id="KW-0946">Virion</keyword>
<dbReference type="Pfam" id="PF03406">
    <property type="entry name" value="Phage_fiber_2"/>
    <property type="match status" value="2"/>
</dbReference>
<dbReference type="GO" id="GO:0046718">
    <property type="term" value="P:symbiont entry into host cell"/>
    <property type="evidence" value="ECO:0007669"/>
    <property type="project" value="UniProtKB-KW"/>
</dbReference>
<protein>
    <submittedName>
        <fullName evidence="9">Tail fibrer protein GpS</fullName>
    </submittedName>
</protein>
<evidence type="ECO:0000256" key="6">
    <source>
        <dbReference type="ARBA" id="ARBA00022844"/>
    </source>
</evidence>
<evidence type="ECO:0000313" key="10">
    <source>
        <dbReference type="Proteomes" id="UP000246402"/>
    </source>
</evidence>
<evidence type="ECO:0000256" key="2">
    <source>
        <dbReference type="ARBA" id="ARBA00022581"/>
    </source>
</evidence>
<dbReference type="PANTHER" id="PTHR35191:SF1">
    <property type="entry name" value="PROPHAGE SIDE TAIL FIBER PROTEIN HOMOLOG STFQ-RELATED"/>
    <property type="match status" value="1"/>
</dbReference>
<dbReference type="PANTHER" id="PTHR35191">
    <property type="entry name" value="PROPHAGE SIDE TAIL FIBER PROTEIN HOMOLOG STFQ-RELATED"/>
    <property type="match status" value="1"/>
</dbReference>
<dbReference type="Proteomes" id="UP000246402">
    <property type="component" value="Segment"/>
</dbReference>
<keyword evidence="10" id="KW-1185">Reference proteome</keyword>
<dbReference type="GO" id="GO:0019062">
    <property type="term" value="P:virion attachment to host cell"/>
    <property type="evidence" value="ECO:0007669"/>
    <property type="project" value="UniProtKB-KW"/>
</dbReference>
<keyword evidence="3" id="KW-1230">Viral tail fiber protein</keyword>
<dbReference type="KEGG" id="vg:40101843"/>
<evidence type="ECO:0000256" key="8">
    <source>
        <dbReference type="SAM" id="MobiDB-lite"/>
    </source>
</evidence>
<dbReference type="OrthoDB" id="4329at10239"/>
<proteinExistence type="predicted"/>
<keyword evidence="7" id="KW-1160">Virus entry into host cell</keyword>
<organism evidence="9 10">
    <name type="scientific">Escherichia phage RCS47</name>
    <dbReference type="NCBI Taxonomy" id="1590550"/>
    <lineage>
        <taxon>Viruses</taxon>
        <taxon>Duplodnaviria</taxon>
        <taxon>Heunggongvirae</taxon>
        <taxon>Uroviricota</taxon>
        <taxon>Caudoviricetes</taxon>
        <taxon>Punavirus</taxon>
        <taxon>Punavirus RCS47</taxon>
    </lineage>
</organism>
<keyword evidence="2" id="KW-0945">Host-virus interaction</keyword>
<dbReference type="RefSeq" id="YP_009624887.1">
    <property type="nucleotide sequence ID" value="NC_042128.1"/>
</dbReference>
<keyword evidence="5" id="KW-1161">Viral attachment to host cell</keyword>
<sequence>MNDVTVVTSVTYPSPESLALVADVQYHEPYLSAALNRKFRGIVDPGFYAGFLPKPGGGMNLLITSVDGDKTAGAASVDIGEFYQVTIQQRKDISLALSAGKKYAIVLKGRYLLGEDTYQVNTASHIHAAEFVARTYTDSYQLGDGELLVCTVNIPAGVSAITQEMIDTSERINRTIGIDISDSVTSTRSDVAASSLAVKKAYDLAKSKYTAQDASITQKGLVQLSSATNSDSETMAATPKAVKSIKDLADTKAPIESPSLTGTPSAPTAAQGTNSTQIANTAFVKAAITALINGAPGTLDTLKEIAAAINNDPNFSTTVNNALALKAPLASPALTGIPTAPTAAQGTNNTQIATTAYVRAAISALVGSSPEALDTLNELAAALGNDPNFATTMTNALAGKQPLDATLTALAGLATGANKLPYFTGKDTVAQTDLTSVGRDILAKTSVLAVIQYLGLRELGTSGEKIPLLSTANTWSARQTFNGGITGALTGNADTATKLKTAININGVRFDGSTNISIPTITSRGRVTALTGTTQGAATGLQMYEAYNNGYPTTYGNVLHLKGAASTGEGELLIGWSGTNGAHAPAFIRSKRDITAAAWSEWAQIYTSKDSVPGVNTKGNQDTSGNAATATKLQTACTINGVSFDGSKNIELTAADLNLEQTVELAAGALQKNQNGADIPGKDTFTKNIGACRAYSAWLNIGGDSQVWTTAQFISWLESQGAFNHPYWMCKGSWAYANNKVITDTGCGNICLAGAVVEVIGTRGAMTIRVTTPSTSSGGGITNAQFTYINHGDAYAPGWRRDYNTKNQQPAFALGQTGSRVANDKAVGWNWNSGVYDADISGASTLILHFNMNAGSCPAVQFRVNYKNGGIFYRSARDGYGFEANWSEFYTTTRKPSAGDVGAYTQAECNSRFITGIRLGGLSSVQTWNGPGWSDRSGYVVTGSVNGNRDELIDTTQARPIQYCINGTWYNAGSI</sequence>